<evidence type="ECO:0000313" key="2">
    <source>
        <dbReference type="Proteomes" id="UP000800040"/>
    </source>
</evidence>
<evidence type="ECO:0000313" key="1">
    <source>
        <dbReference type="EMBL" id="KAF1835581.1"/>
    </source>
</evidence>
<reference evidence="1" key="1">
    <citation type="submission" date="2020-01" db="EMBL/GenBank/DDBJ databases">
        <authorList>
            <consortium name="DOE Joint Genome Institute"/>
            <person name="Haridas S."/>
            <person name="Albert R."/>
            <person name="Binder M."/>
            <person name="Bloem J."/>
            <person name="Labutti K."/>
            <person name="Salamov A."/>
            <person name="Andreopoulos B."/>
            <person name="Baker S.E."/>
            <person name="Barry K."/>
            <person name="Bills G."/>
            <person name="Bluhm B.H."/>
            <person name="Cannon C."/>
            <person name="Castanera R."/>
            <person name="Culley D.E."/>
            <person name="Daum C."/>
            <person name="Ezra D."/>
            <person name="Gonzalez J.B."/>
            <person name="Henrissat B."/>
            <person name="Kuo A."/>
            <person name="Liang C."/>
            <person name="Lipzen A."/>
            <person name="Lutzoni F."/>
            <person name="Magnuson J."/>
            <person name="Mondo S."/>
            <person name="Nolan M."/>
            <person name="Ohm R."/>
            <person name="Pangilinan J."/>
            <person name="Park H.-J."/>
            <person name="Ramirez L."/>
            <person name="Alfaro M."/>
            <person name="Sun H."/>
            <person name="Tritt A."/>
            <person name="Yoshinaga Y."/>
            <person name="Zwiers L.-H."/>
            <person name="Turgeon B.G."/>
            <person name="Goodwin S.B."/>
            <person name="Spatafora J.W."/>
            <person name="Crous P.W."/>
            <person name="Grigoriev I.V."/>
        </authorList>
    </citation>
    <scope>NUCLEOTIDE SEQUENCE</scope>
    <source>
        <strain evidence="1">P77</strain>
    </source>
</reference>
<dbReference type="EMBL" id="ML975285">
    <property type="protein sequence ID" value="KAF1835581.1"/>
    <property type="molecule type" value="Genomic_DNA"/>
</dbReference>
<sequence length="179" mass="19578">MNGDCGCSRVDWSSCQSVEGIVRARLRGLGTIGFGRGSGTALHLLHLCPGMNIIAQQIQGEQAVHRIHLHVCQAALRRHFPVCRPAFLSLSRKSWFDMVGGEQGVGERKDEGLRGKGVVRRSRCGAVPRLPHHHVDSPVLSAVFVNSRSCCCKRGSGCQLLPPSVSPRYQTSLDRKRDS</sequence>
<dbReference type="Proteomes" id="UP000800040">
    <property type="component" value="Unassembled WGS sequence"/>
</dbReference>
<organism evidence="1 2">
    <name type="scientific">Decorospora gaudefroyi</name>
    <dbReference type="NCBI Taxonomy" id="184978"/>
    <lineage>
        <taxon>Eukaryota</taxon>
        <taxon>Fungi</taxon>
        <taxon>Dikarya</taxon>
        <taxon>Ascomycota</taxon>
        <taxon>Pezizomycotina</taxon>
        <taxon>Dothideomycetes</taxon>
        <taxon>Pleosporomycetidae</taxon>
        <taxon>Pleosporales</taxon>
        <taxon>Pleosporineae</taxon>
        <taxon>Pleosporaceae</taxon>
        <taxon>Decorospora</taxon>
    </lineage>
</organism>
<dbReference type="AlphaFoldDB" id="A0A6A5KIZ5"/>
<protein>
    <submittedName>
        <fullName evidence="1">Uncharacterized protein</fullName>
    </submittedName>
</protein>
<keyword evidence="2" id="KW-1185">Reference proteome</keyword>
<name>A0A6A5KIZ5_9PLEO</name>
<gene>
    <name evidence="1" type="ORF">BDW02DRAFT_282556</name>
</gene>
<accession>A0A6A5KIZ5</accession>
<proteinExistence type="predicted"/>